<keyword evidence="3" id="KW-1185">Reference proteome</keyword>
<dbReference type="Proteomes" id="UP000470213">
    <property type="component" value="Unassembled WGS sequence"/>
</dbReference>
<evidence type="ECO:0000259" key="1">
    <source>
        <dbReference type="Pfam" id="PF02464"/>
    </source>
</evidence>
<dbReference type="RefSeq" id="WP_163083331.1">
    <property type="nucleotide sequence ID" value="NZ_JAAAWN010000001.1"/>
</dbReference>
<dbReference type="Gene3D" id="3.90.950.20">
    <property type="entry name" value="CinA-like"/>
    <property type="match status" value="1"/>
</dbReference>
<name>A0A7X5LI10_9ALTE</name>
<feature type="domain" description="CinA C-terminal" evidence="1">
    <location>
        <begin position="27"/>
        <end position="173"/>
    </location>
</feature>
<organism evidence="2 3">
    <name type="scientific">Alteromonas profundi</name>
    <dbReference type="NCBI Taxonomy" id="2696062"/>
    <lineage>
        <taxon>Bacteria</taxon>
        <taxon>Pseudomonadati</taxon>
        <taxon>Pseudomonadota</taxon>
        <taxon>Gammaproteobacteria</taxon>
        <taxon>Alteromonadales</taxon>
        <taxon>Alteromonadaceae</taxon>
        <taxon>Alteromonas/Salinimonas group</taxon>
        <taxon>Alteromonas</taxon>
    </lineage>
</organism>
<comment type="caution">
    <text evidence="2">The sequence shown here is derived from an EMBL/GenBank/DDBJ whole genome shotgun (WGS) entry which is preliminary data.</text>
</comment>
<dbReference type="GO" id="GO:0016787">
    <property type="term" value="F:hydrolase activity"/>
    <property type="evidence" value="ECO:0007669"/>
    <property type="project" value="UniProtKB-KW"/>
</dbReference>
<evidence type="ECO:0000313" key="2">
    <source>
        <dbReference type="EMBL" id="NDV89735.1"/>
    </source>
</evidence>
<protein>
    <submittedName>
        <fullName evidence="2">Nicotinamide-nucleotide amidohydrolase family protein</fullName>
    </submittedName>
</protein>
<dbReference type="SUPFAM" id="SSF142433">
    <property type="entry name" value="CinA-like"/>
    <property type="match status" value="1"/>
</dbReference>
<dbReference type="Pfam" id="PF02464">
    <property type="entry name" value="CinA"/>
    <property type="match status" value="1"/>
</dbReference>
<dbReference type="AlphaFoldDB" id="A0A7X5LI10"/>
<dbReference type="EMBL" id="JAAAWN010000001">
    <property type="protein sequence ID" value="NDV89735.1"/>
    <property type="molecule type" value="Genomic_DNA"/>
</dbReference>
<gene>
    <name evidence="2" type="ORF">GTH32_00805</name>
</gene>
<dbReference type="NCBIfam" id="TIGR00199">
    <property type="entry name" value="PncC_domain"/>
    <property type="match status" value="1"/>
</dbReference>
<keyword evidence="2" id="KW-0378">Hydrolase</keyword>
<reference evidence="2 3" key="1">
    <citation type="submission" date="2020-01" db="EMBL/GenBank/DDBJ databases">
        <authorList>
            <person name="Chen J."/>
            <person name="Zhu S."/>
            <person name="Yang J."/>
        </authorList>
    </citation>
    <scope>NUCLEOTIDE SEQUENCE [LARGE SCALE GENOMIC DNA]</scope>
    <source>
        <strain evidence="2 3">345S023</strain>
    </source>
</reference>
<evidence type="ECO:0000313" key="3">
    <source>
        <dbReference type="Proteomes" id="UP000470213"/>
    </source>
</evidence>
<dbReference type="InterPro" id="IPR008136">
    <property type="entry name" value="CinA_C"/>
</dbReference>
<accession>A0A7X5LI10</accession>
<dbReference type="InterPro" id="IPR036653">
    <property type="entry name" value="CinA-like_C"/>
</dbReference>
<sequence>MSQEFSTASELNQDKVSLNRALSGQLEALGNALCEKGWTVSCAESCTGGGIAYAFTSVPGSSRWFNQSWVTYSNEAKQRNLGVSHETLKNHGAVSPQTVYEMAKGVHQHSLAELVVTVSGIAGPEGGSADKPVGTVWFGFLCNGESTQVKKVFAGDRETVRTLAIEFAVSHLIGLLTPSNT</sequence>
<proteinExistence type="predicted"/>